<dbReference type="AlphaFoldDB" id="A0A6J4RWA1"/>
<evidence type="ECO:0000313" key="2">
    <source>
        <dbReference type="EMBL" id="CAA9480542.1"/>
    </source>
</evidence>
<feature type="non-terminal residue" evidence="2">
    <location>
        <position position="1"/>
    </location>
</feature>
<sequence>GQADRVGAGRGCRCAGVQPAPRGQAVSQDEADV</sequence>
<accession>A0A6J4RWA1</accession>
<evidence type="ECO:0000256" key="1">
    <source>
        <dbReference type="SAM" id="MobiDB-lite"/>
    </source>
</evidence>
<protein>
    <submittedName>
        <fullName evidence="2">Uncharacterized protein</fullName>
    </submittedName>
</protein>
<organism evidence="2">
    <name type="scientific">uncultured Solirubrobacterales bacterium</name>
    <dbReference type="NCBI Taxonomy" id="768556"/>
    <lineage>
        <taxon>Bacteria</taxon>
        <taxon>Bacillati</taxon>
        <taxon>Actinomycetota</taxon>
        <taxon>Thermoleophilia</taxon>
        <taxon>Solirubrobacterales</taxon>
        <taxon>environmental samples</taxon>
    </lineage>
</organism>
<proteinExistence type="predicted"/>
<reference evidence="2" key="1">
    <citation type="submission" date="2020-02" db="EMBL/GenBank/DDBJ databases">
        <authorList>
            <person name="Meier V. D."/>
        </authorList>
    </citation>
    <scope>NUCLEOTIDE SEQUENCE</scope>
    <source>
        <strain evidence="2">AVDCRST_MAG17</strain>
    </source>
</reference>
<feature type="region of interest" description="Disordered" evidence="1">
    <location>
        <begin position="1"/>
        <end position="33"/>
    </location>
</feature>
<name>A0A6J4RWA1_9ACTN</name>
<gene>
    <name evidence="2" type="ORF">AVDCRST_MAG17-134</name>
</gene>
<dbReference type="EMBL" id="CADCVV010000010">
    <property type="protein sequence ID" value="CAA9480542.1"/>
    <property type="molecule type" value="Genomic_DNA"/>
</dbReference>
<feature type="non-terminal residue" evidence="2">
    <location>
        <position position="33"/>
    </location>
</feature>